<organism evidence="2 3">
    <name type="scientific">Colletotrichum fructicola (strain Nara gc5)</name>
    <name type="common">Anthracnose fungus</name>
    <name type="synonym">Colletotrichum gloeosporioides (strain Nara gc5)</name>
    <dbReference type="NCBI Taxonomy" id="1213859"/>
    <lineage>
        <taxon>Eukaryota</taxon>
        <taxon>Fungi</taxon>
        <taxon>Dikarya</taxon>
        <taxon>Ascomycota</taxon>
        <taxon>Pezizomycotina</taxon>
        <taxon>Sordariomycetes</taxon>
        <taxon>Hypocreomycetidae</taxon>
        <taxon>Glomerellales</taxon>
        <taxon>Glomerellaceae</taxon>
        <taxon>Colletotrichum</taxon>
        <taxon>Colletotrichum gloeosporioides species complex</taxon>
    </lineage>
</organism>
<evidence type="ECO:0008006" key="4">
    <source>
        <dbReference type="Google" id="ProtNLM"/>
    </source>
</evidence>
<dbReference type="GeneID" id="43613647"/>
<accession>A0A7J6IMX9</accession>
<sequence>MTLFVSFLLGLGVCMLCVSAQSPGHSIKTSRQCDWNPAGPLHLSLHQKTCFLSYDPEKNLGSSELSAWTHRPVCTSPKTNSRYCAFVKDDFHGDSAVLVLTSPETAAGDLGLIEDSDPRWLSPGSSSLPPRIPPYEVRKVPGKELGVVANSTIRAGEVIMRDYPTILQTVSTEVWEQIDPREALWVLEEGFVRLPEEVQIKVFELARSTGGHVLEDVLHTNTFAASFNNVSHYGLFTNIARGDSVLSTNARLGDSPLNMLYADRQRTLQEWGFNCTCSLCSSASAVAASDARRGRMQEIVSALNNKVFRSLPARMAELAEELDGILKEEGLSAQKGDFYDILARAYVDMGEVETGRRYARLAVEKLVHFAGYDDERTERARGLLGELGKVGGA</sequence>
<dbReference type="OrthoDB" id="438641at2759"/>
<feature type="chain" id="PRO_5029822442" description="SET domain-containing protein" evidence="1">
    <location>
        <begin position="21"/>
        <end position="393"/>
    </location>
</feature>
<dbReference type="InParanoid" id="A0A7J6IMX9"/>
<reference evidence="2 3" key="2">
    <citation type="submission" date="2020-04" db="EMBL/GenBank/DDBJ databases">
        <title>Genome sequencing and assembly of multiple isolates from the Colletotrichum gloeosporioides species complex.</title>
        <authorList>
            <person name="Gan P."/>
            <person name="Shirasu K."/>
        </authorList>
    </citation>
    <scope>NUCLEOTIDE SEQUENCE [LARGE SCALE GENOMIC DNA]</scope>
    <source>
        <strain evidence="2 3">Nara gc5</strain>
    </source>
</reference>
<dbReference type="EMBL" id="ANPB02000009">
    <property type="protein sequence ID" value="KAF4476904.1"/>
    <property type="molecule type" value="Genomic_DNA"/>
</dbReference>
<evidence type="ECO:0000313" key="2">
    <source>
        <dbReference type="EMBL" id="KAF4476904.1"/>
    </source>
</evidence>
<evidence type="ECO:0000256" key="1">
    <source>
        <dbReference type="SAM" id="SignalP"/>
    </source>
</evidence>
<dbReference type="PANTHER" id="PTHR47332:SF6">
    <property type="entry name" value="SET DOMAIN-CONTAINING PROTEIN"/>
    <property type="match status" value="1"/>
</dbReference>
<dbReference type="RefSeq" id="XP_066007521.1">
    <property type="nucleotide sequence ID" value="XM_066153135.1"/>
</dbReference>
<proteinExistence type="predicted"/>
<dbReference type="Proteomes" id="UP000011096">
    <property type="component" value="Unassembled WGS sequence"/>
</dbReference>
<dbReference type="AlphaFoldDB" id="A0A7J6IMX9"/>
<keyword evidence="1" id="KW-0732">Signal</keyword>
<feature type="signal peptide" evidence="1">
    <location>
        <begin position="1"/>
        <end position="20"/>
    </location>
</feature>
<comment type="caution">
    <text evidence="2">The sequence shown here is derived from an EMBL/GenBank/DDBJ whole genome shotgun (WGS) entry which is preliminary data.</text>
</comment>
<protein>
    <recommendedName>
        <fullName evidence="4">SET domain-containing protein</fullName>
    </recommendedName>
</protein>
<reference evidence="2 3" key="1">
    <citation type="submission" date="2012-08" db="EMBL/GenBank/DDBJ databases">
        <authorList>
            <person name="Gan P.H.P."/>
            <person name="Ikeda K."/>
            <person name="Irieda H."/>
            <person name="Narusaka M."/>
            <person name="O'Connell R.J."/>
            <person name="Narusaka Y."/>
            <person name="Takano Y."/>
            <person name="Kubo Y."/>
            <person name="Shirasu K."/>
        </authorList>
    </citation>
    <scope>NUCLEOTIDE SEQUENCE [LARGE SCALE GENOMIC DNA]</scope>
    <source>
        <strain evidence="2 3">Nara gc5</strain>
    </source>
</reference>
<keyword evidence="3" id="KW-1185">Reference proteome</keyword>
<dbReference type="SUPFAM" id="SSF82199">
    <property type="entry name" value="SET domain"/>
    <property type="match status" value="1"/>
</dbReference>
<evidence type="ECO:0000313" key="3">
    <source>
        <dbReference type="Proteomes" id="UP000011096"/>
    </source>
</evidence>
<dbReference type="InterPro" id="IPR046341">
    <property type="entry name" value="SET_dom_sf"/>
</dbReference>
<dbReference type="InterPro" id="IPR053185">
    <property type="entry name" value="SET_domain_protein"/>
</dbReference>
<dbReference type="PANTHER" id="PTHR47332">
    <property type="entry name" value="SET DOMAIN-CONTAINING PROTEIN 5"/>
    <property type="match status" value="1"/>
</dbReference>
<name>A0A7J6IMX9_COLFN</name>
<gene>
    <name evidence="2" type="ORF">CGGC5_v014688</name>
</gene>